<dbReference type="GO" id="GO:0008270">
    <property type="term" value="F:zinc ion binding"/>
    <property type="evidence" value="ECO:0007669"/>
    <property type="project" value="UniProtKB-KW"/>
</dbReference>
<name>A0A835XHX5_9CHLO</name>
<evidence type="ECO:0000259" key="5">
    <source>
        <dbReference type="PROSITE" id="PS51292"/>
    </source>
</evidence>
<evidence type="ECO:0000313" key="7">
    <source>
        <dbReference type="Proteomes" id="UP000612055"/>
    </source>
</evidence>
<dbReference type="Gene3D" id="3.30.40.10">
    <property type="entry name" value="Zinc/RING finger domain, C3HC4 (zinc finger)"/>
    <property type="match status" value="1"/>
</dbReference>
<keyword evidence="4" id="KW-0812">Transmembrane</keyword>
<gene>
    <name evidence="6" type="ORF">HYH03_017749</name>
</gene>
<comment type="caution">
    <text evidence="6">The sequence shown here is derived from an EMBL/GenBank/DDBJ whole genome shotgun (WGS) entry which is preliminary data.</text>
</comment>
<feature type="domain" description="RING-CH-type" evidence="5">
    <location>
        <begin position="32"/>
        <end position="98"/>
    </location>
</feature>
<reference evidence="6" key="1">
    <citation type="journal article" date="2020" name="bioRxiv">
        <title>Comparative genomics of Chlamydomonas.</title>
        <authorList>
            <person name="Craig R.J."/>
            <person name="Hasan A.R."/>
            <person name="Ness R.W."/>
            <person name="Keightley P.D."/>
        </authorList>
    </citation>
    <scope>NUCLEOTIDE SEQUENCE</scope>
    <source>
        <strain evidence="6">CCAP 11/70</strain>
    </source>
</reference>
<dbReference type="AlphaFoldDB" id="A0A835XHX5"/>
<dbReference type="SMART" id="SM00744">
    <property type="entry name" value="RINGv"/>
    <property type="match status" value="1"/>
</dbReference>
<dbReference type="PROSITE" id="PS51292">
    <property type="entry name" value="ZF_RING_CH"/>
    <property type="match status" value="1"/>
</dbReference>
<sequence length="312" mass="31386">MPLGLPLRASAPLPGRTTAGATAYPVFAGVAPLRDDGPACRICLDSEVTAENPLISPCVCKGTAGFVHRACLHKWRKEKDGTPSFYRCEVCHFSYQFRRLWHAAVLRHPLTSFLIFLCLLLGAAGLAGFAPLLEAFGAPVDMVGPVATHLLNGLVVMGLIGFLCLLIGMCMGAESATCPTCGGGGCSGGGCCGGANCSGGGDGCAIIVPCILAVLALRTPRPPRPTVPVAVQSGGARPAWQAPPPAVVAACGVSGPAPPAGLAAPAGPVVAPAALAVQAGPTAPAALAAPVELAVQGRPNRTWMSPAAAYMV</sequence>
<dbReference type="PANTHER" id="PTHR46347:SF1">
    <property type="entry name" value="RING_FYVE_PHD ZINC FINGER SUPERFAMILY PROTEIN"/>
    <property type="match status" value="1"/>
</dbReference>
<keyword evidence="2" id="KW-0863">Zinc-finger</keyword>
<feature type="transmembrane region" description="Helical" evidence="4">
    <location>
        <begin position="150"/>
        <end position="170"/>
    </location>
</feature>
<protein>
    <recommendedName>
        <fullName evidence="5">RING-CH-type domain-containing protein</fullName>
    </recommendedName>
</protein>
<dbReference type="SUPFAM" id="SSF57850">
    <property type="entry name" value="RING/U-box"/>
    <property type="match status" value="1"/>
</dbReference>
<evidence type="ECO:0000256" key="4">
    <source>
        <dbReference type="SAM" id="Phobius"/>
    </source>
</evidence>
<feature type="transmembrane region" description="Helical" evidence="4">
    <location>
        <begin position="110"/>
        <end position="130"/>
    </location>
</feature>
<evidence type="ECO:0000256" key="2">
    <source>
        <dbReference type="ARBA" id="ARBA00022771"/>
    </source>
</evidence>
<keyword evidence="7" id="KW-1185">Reference proteome</keyword>
<dbReference type="Pfam" id="PF12906">
    <property type="entry name" value="RINGv"/>
    <property type="match status" value="1"/>
</dbReference>
<accession>A0A835XHX5</accession>
<dbReference type="Proteomes" id="UP000612055">
    <property type="component" value="Unassembled WGS sequence"/>
</dbReference>
<dbReference type="InterPro" id="IPR013083">
    <property type="entry name" value="Znf_RING/FYVE/PHD"/>
</dbReference>
<proteinExistence type="predicted"/>
<keyword evidence="3" id="KW-0862">Zinc</keyword>
<evidence type="ECO:0000313" key="6">
    <source>
        <dbReference type="EMBL" id="KAG2483397.1"/>
    </source>
</evidence>
<evidence type="ECO:0000256" key="3">
    <source>
        <dbReference type="ARBA" id="ARBA00022833"/>
    </source>
</evidence>
<keyword evidence="1" id="KW-0479">Metal-binding</keyword>
<dbReference type="CDD" id="cd16495">
    <property type="entry name" value="RING_CH-C4HC3_MARCH"/>
    <property type="match status" value="1"/>
</dbReference>
<organism evidence="6 7">
    <name type="scientific">Edaphochlamys debaryana</name>
    <dbReference type="NCBI Taxonomy" id="47281"/>
    <lineage>
        <taxon>Eukaryota</taxon>
        <taxon>Viridiplantae</taxon>
        <taxon>Chlorophyta</taxon>
        <taxon>core chlorophytes</taxon>
        <taxon>Chlorophyceae</taxon>
        <taxon>CS clade</taxon>
        <taxon>Chlamydomonadales</taxon>
        <taxon>Chlamydomonadales incertae sedis</taxon>
        <taxon>Edaphochlamys</taxon>
    </lineage>
</organism>
<dbReference type="EMBL" id="JAEHOE010000178">
    <property type="protein sequence ID" value="KAG2483397.1"/>
    <property type="molecule type" value="Genomic_DNA"/>
</dbReference>
<keyword evidence="4" id="KW-0472">Membrane</keyword>
<dbReference type="OrthoDB" id="548857at2759"/>
<evidence type="ECO:0000256" key="1">
    <source>
        <dbReference type="ARBA" id="ARBA00022723"/>
    </source>
</evidence>
<keyword evidence="4" id="KW-1133">Transmembrane helix</keyword>
<dbReference type="PANTHER" id="PTHR46347">
    <property type="entry name" value="RING/FYVE/PHD ZINC FINGER SUPERFAMILY PROTEIN"/>
    <property type="match status" value="1"/>
</dbReference>
<dbReference type="InterPro" id="IPR011016">
    <property type="entry name" value="Znf_RING-CH"/>
</dbReference>